<evidence type="ECO:0000256" key="3">
    <source>
        <dbReference type="SAM" id="Phobius"/>
    </source>
</evidence>
<protein>
    <submittedName>
        <fullName evidence="5">OmpA family protein</fullName>
    </submittedName>
</protein>
<dbReference type="PANTHER" id="PTHR38033">
    <property type="entry name" value="MEMBRANE PROTEIN-RELATED"/>
    <property type="match status" value="1"/>
</dbReference>
<dbReference type="Gene3D" id="1.25.40.590">
    <property type="entry name" value="Type IV / VI secretion system, DotU"/>
    <property type="match status" value="1"/>
</dbReference>
<dbReference type="SUPFAM" id="SSF103088">
    <property type="entry name" value="OmpA-like"/>
    <property type="match status" value="1"/>
</dbReference>
<evidence type="ECO:0000313" key="6">
    <source>
        <dbReference type="Proteomes" id="UP000000270"/>
    </source>
</evidence>
<gene>
    <name evidence="5" type="primary">ompA</name>
    <name evidence="5" type="ordered locus">AZC_2596</name>
</gene>
<dbReference type="EMBL" id="AP009384">
    <property type="protein sequence ID" value="BAF88594.1"/>
    <property type="molecule type" value="Genomic_DNA"/>
</dbReference>
<feature type="region of interest" description="Disordered" evidence="2">
    <location>
        <begin position="465"/>
        <end position="484"/>
    </location>
</feature>
<dbReference type="InterPro" id="IPR017732">
    <property type="entry name" value="T4/T6SS_DotU"/>
</dbReference>
<feature type="compositionally biased region" description="Basic and acidic residues" evidence="2">
    <location>
        <begin position="55"/>
        <end position="66"/>
    </location>
</feature>
<dbReference type="InterPro" id="IPR006665">
    <property type="entry name" value="OmpA-like"/>
</dbReference>
<dbReference type="KEGG" id="azc:AZC_2596"/>
<proteinExistence type="predicted"/>
<feature type="transmembrane region" description="Helical" evidence="3">
    <location>
        <begin position="279"/>
        <end position="300"/>
    </location>
</feature>
<feature type="domain" description="OmpA-like" evidence="4">
    <location>
        <begin position="375"/>
        <end position="494"/>
    </location>
</feature>
<feature type="region of interest" description="Disordered" evidence="2">
    <location>
        <begin position="1"/>
        <end position="80"/>
    </location>
</feature>
<accession>A8IB18</accession>
<sequence length="494" mass="53060">MARDTDPQSDAETTIVAPAARWRAPANEQPVSQVAPGRAAPVGTFPFPRPPGSDGRLKPVEREAPRKGPAAPTVPPLPTARTDDRALKAALEVYQDNPGLALAVPIFELLVRAQLQPTGDADEFHDHLLDELQTFETQAISRGLSQQHTRLILYAIAATADDCILNTRWGNESDWAAKTLVSALFQETWGGERFFGLLNQMMAAPHSVVREIEFYYFCLQFGFEGKYRLAANGSGELTRLKDDVFQFLRSVRGGVKPELSPNWRGLSAENQGPGDLLPLVFYGAGIALFLLLLFIGYSLVLRREANLAVQQVQNLMAEPVVIRTPPVATAAAAPAPAPTPAAPPAPKPPAETPLQVISGFLEPEQQAKLITVFGRGNSVVIQTQQELFASASTTLRPPYPEVIAKVAAALAKFKGPVNVLGYTDNVPIRTATFPDNLALSTARARAVGQALAAGLGGNARITTVGKGDADPVASNDTPDGRQKNRRVEIVLTPQ</sequence>
<evidence type="ECO:0000256" key="1">
    <source>
        <dbReference type="PROSITE-ProRule" id="PRU00473"/>
    </source>
</evidence>
<keyword evidence="3" id="KW-0812">Transmembrane</keyword>
<dbReference type="STRING" id="438753.AZC_2596"/>
<dbReference type="NCBIfam" id="TIGR03350">
    <property type="entry name" value="type_VI_ompA"/>
    <property type="match status" value="1"/>
</dbReference>
<dbReference type="eggNOG" id="COG3455">
    <property type="taxonomic scope" value="Bacteria"/>
</dbReference>
<dbReference type="eggNOG" id="COG1360">
    <property type="taxonomic scope" value="Bacteria"/>
</dbReference>
<dbReference type="GO" id="GO:0016020">
    <property type="term" value="C:membrane"/>
    <property type="evidence" value="ECO:0007669"/>
    <property type="project" value="UniProtKB-UniRule"/>
</dbReference>
<feature type="compositionally biased region" description="Pro residues" evidence="2">
    <location>
        <begin position="335"/>
        <end position="351"/>
    </location>
</feature>
<dbReference type="Gene3D" id="3.30.1330.60">
    <property type="entry name" value="OmpA-like domain"/>
    <property type="match status" value="1"/>
</dbReference>
<dbReference type="Pfam" id="PF00691">
    <property type="entry name" value="OmpA"/>
    <property type="match status" value="1"/>
</dbReference>
<reference evidence="5 6" key="3">
    <citation type="journal article" date="2008" name="BMC Genomics">
        <title>The genome of the versatile nitrogen fixer Azorhizobium caulinodans ORS571.</title>
        <authorList>
            <person name="Lee KB."/>
            <person name="Backer P.D."/>
            <person name="Aono T."/>
            <person name="Liu CT."/>
            <person name="Suzuki S."/>
            <person name="Suzuki T."/>
            <person name="Kaneko T."/>
            <person name="Yamada M."/>
            <person name="Tabata S."/>
            <person name="Kupfer D.M."/>
            <person name="Najar F.Z."/>
            <person name="Wiley G.B."/>
            <person name="Roe B."/>
            <person name="Binnewies T.T."/>
            <person name="Ussery D.W."/>
            <person name="D'Haeze W."/>
            <person name="Herder J.D."/>
            <person name="Gevers D."/>
            <person name="Vereecke D."/>
            <person name="Holsters M."/>
            <person name="Oyaizu H."/>
        </authorList>
    </citation>
    <scope>NUCLEOTIDE SEQUENCE [LARGE SCALE GENOMIC DNA]</scope>
    <source>
        <strain evidence="6">ATCC 43989 / DSM 5975 / JCM 20966 / LMG 6465 / NBRC 14845 / NCIMB 13405 / ORS 571</strain>
    </source>
</reference>
<reference evidence="6" key="2">
    <citation type="submission" date="2007-04" db="EMBL/GenBank/DDBJ databases">
        <title>Complete genome sequence of the nitrogen-fixing bacterium Azorhizobium caulinodans ORS571.</title>
        <authorList>
            <person name="Lee K.B."/>
            <person name="Backer P.D."/>
            <person name="Aono T."/>
            <person name="Liu C.T."/>
            <person name="Suzuki S."/>
            <person name="Suzuki T."/>
            <person name="Kaneko T."/>
            <person name="Yamada M."/>
            <person name="Tabata S."/>
            <person name="Kupfer D.M."/>
            <person name="Najar F.Z."/>
            <person name="Wiley G.B."/>
            <person name="Roe B."/>
            <person name="Binnewies T."/>
            <person name="Ussery D."/>
            <person name="Vereecke D."/>
            <person name="Gevers D."/>
            <person name="Holsters M."/>
            <person name="Oyaizu H."/>
        </authorList>
    </citation>
    <scope>NUCLEOTIDE SEQUENCE [LARGE SCALE GENOMIC DNA]</scope>
    <source>
        <strain evidence="6">ATCC 43989 / DSM 5975 / JCM 20966 / LMG 6465 / NBRC 14845 / NCIMB 13405 / ORS 571</strain>
    </source>
</reference>
<dbReference type="InterPro" id="IPR036737">
    <property type="entry name" value="OmpA-like_sf"/>
</dbReference>
<dbReference type="NCBIfam" id="NF038228">
    <property type="entry name" value="IcmH_DotU_IVB"/>
    <property type="match status" value="1"/>
</dbReference>
<dbReference type="PROSITE" id="PS51123">
    <property type="entry name" value="OMPA_2"/>
    <property type="match status" value="1"/>
</dbReference>
<dbReference type="Pfam" id="PF09850">
    <property type="entry name" value="DotU"/>
    <property type="match status" value="1"/>
</dbReference>
<reference evidence="5 6" key="1">
    <citation type="journal article" date="2007" name="Appl. Environ. Microbiol.">
        <title>Rhizobial factors required for stem nodule maturation and maintenance in Sesbania rostrata-Azorhizobium caulinodans ORS571 symbiosis.</title>
        <authorList>
            <person name="Suzuki S."/>
            <person name="Aono T."/>
            <person name="Lee KB."/>
            <person name="Suzuki T."/>
            <person name="Liu CT."/>
            <person name="Miwa H."/>
            <person name="Wakao S."/>
            <person name="Iki T."/>
            <person name="Oyaizu H."/>
        </authorList>
    </citation>
    <scope>NUCLEOTIDE SEQUENCE [LARGE SCALE GENOMIC DNA]</scope>
    <source>
        <strain evidence="6">ATCC 43989 / DSM 5975 / JCM 20966 / LMG 6465 / NBRC 14845 / NCIMB 13405 / ORS 571</strain>
    </source>
</reference>
<evidence type="ECO:0000259" key="4">
    <source>
        <dbReference type="PROSITE" id="PS51123"/>
    </source>
</evidence>
<reference evidence="5 6" key="4">
    <citation type="journal article" date="2009" name="Appl. Environ. Microbiol.">
        <title>Comparative genome-wide transcriptional profiling of Azorhizobium caulinodans ORS571 grown under free-living and symbiotic conditions.</title>
        <authorList>
            <person name="Tsukada S."/>
            <person name="Aono T."/>
            <person name="Akiba N."/>
            <person name="Lee KB."/>
            <person name="Liu CT."/>
            <person name="Toyazaki H."/>
            <person name="Oyaizu H."/>
        </authorList>
    </citation>
    <scope>NUCLEOTIDE SEQUENCE [LARGE SCALE GENOMIC DNA]</scope>
    <source>
        <strain evidence="6">ATCC 43989 / DSM 5975 / JCM 20966 / LMG 6465 / NBRC 14845 / NCIMB 13405 / ORS 571</strain>
    </source>
</reference>
<dbReference type="AlphaFoldDB" id="A8IB18"/>
<reference evidence="5 6" key="6">
    <citation type="journal article" date="2011" name="Appl. Environ. Microbiol.">
        <title>Involvement of the azorhizobial chromosome partition gene (parA) in the onset of bacteroid differentiation during Sesbania rostrata stem nodule development.</title>
        <authorList>
            <person name="Liu CT."/>
            <person name="Lee KB."/>
            <person name="Wang YS."/>
            <person name="Peng MH."/>
            <person name="Lee KT."/>
            <person name="Suzuki S."/>
            <person name="Suzuki T."/>
            <person name="Oyaizu H."/>
        </authorList>
    </citation>
    <scope>NUCLEOTIDE SEQUENCE [LARGE SCALE GENOMIC DNA]</scope>
    <source>
        <strain evidence="6">ATCC 43989 / DSM 5975 / JCM 20966 / LMG 6465 / NBRC 14845 / NCIMB 13405 / ORS 571</strain>
    </source>
</reference>
<evidence type="ECO:0000256" key="2">
    <source>
        <dbReference type="SAM" id="MobiDB-lite"/>
    </source>
</evidence>
<dbReference type="PANTHER" id="PTHR38033:SF1">
    <property type="entry name" value="DOTU FAMILY TYPE IV_VI SECRETION SYSTEM PROTEIN"/>
    <property type="match status" value="1"/>
</dbReference>
<reference evidence="5 6" key="5">
    <citation type="journal article" date="2010" name="Appl. Environ. Microbiol.">
        <title>phrR-like gene praR of Azorhizobium caulinodans ORS571 is essential for symbiosis with Sesbania rostrata and is involved in expression of reb genes.</title>
        <authorList>
            <person name="Akiba N."/>
            <person name="Aono T."/>
            <person name="Toyazaki H."/>
            <person name="Sato S."/>
            <person name="Oyaizu H."/>
        </authorList>
    </citation>
    <scope>NUCLEOTIDE SEQUENCE [LARGE SCALE GENOMIC DNA]</scope>
    <source>
        <strain evidence="6">ATCC 43989 / DSM 5975 / JCM 20966 / LMG 6465 / NBRC 14845 / NCIMB 13405 / ORS 571</strain>
    </source>
</reference>
<dbReference type="Proteomes" id="UP000000270">
    <property type="component" value="Chromosome"/>
</dbReference>
<keyword evidence="3" id="KW-1133">Transmembrane helix</keyword>
<dbReference type="CDD" id="cd07185">
    <property type="entry name" value="OmpA_C-like"/>
    <property type="match status" value="1"/>
</dbReference>
<feature type="region of interest" description="Disordered" evidence="2">
    <location>
        <begin position="332"/>
        <end position="353"/>
    </location>
</feature>
<organism evidence="5 6">
    <name type="scientific">Azorhizobium caulinodans (strain ATCC 43989 / DSM 5975 / JCM 20966 / LMG 6465 / NBRC 14845 / NCIMB 13405 / ORS 571)</name>
    <dbReference type="NCBI Taxonomy" id="438753"/>
    <lineage>
        <taxon>Bacteria</taxon>
        <taxon>Pseudomonadati</taxon>
        <taxon>Pseudomonadota</taxon>
        <taxon>Alphaproteobacteria</taxon>
        <taxon>Hyphomicrobiales</taxon>
        <taxon>Xanthobacteraceae</taxon>
        <taxon>Azorhizobium</taxon>
    </lineage>
</organism>
<dbReference type="InterPro" id="IPR038522">
    <property type="entry name" value="T4/T6SS_DotU_sf"/>
</dbReference>
<dbReference type="InterPro" id="IPR017733">
    <property type="entry name" value="OmpA-like_dom_proteobacteria"/>
</dbReference>
<evidence type="ECO:0000313" key="5">
    <source>
        <dbReference type="EMBL" id="BAF88594.1"/>
    </source>
</evidence>
<dbReference type="NCBIfam" id="TIGR03349">
    <property type="entry name" value="IV_VI_DotU"/>
    <property type="match status" value="1"/>
</dbReference>
<keyword evidence="6" id="KW-1185">Reference proteome</keyword>
<name>A8IB18_AZOC5</name>
<dbReference type="HOGENOM" id="CLU_041790_0_0_5"/>
<keyword evidence="1 3" id="KW-0472">Membrane</keyword>